<dbReference type="InterPro" id="IPR036866">
    <property type="entry name" value="RibonucZ/Hydroxyglut_hydro"/>
</dbReference>
<dbReference type="InterPro" id="IPR001279">
    <property type="entry name" value="Metallo-B-lactamas"/>
</dbReference>
<dbReference type="SUPFAM" id="SSF56281">
    <property type="entry name" value="Metallo-hydrolase/oxidoreductase"/>
    <property type="match status" value="1"/>
</dbReference>
<organism evidence="4 5">
    <name type="scientific">Donghicola eburneus</name>
    <dbReference type="NCBI Taxonomy" id="393278"/>
    <lineage>
        <taxon>Bacteria</taxon>
        <taxon>Pseudomonadati</taxon>
        <taxon>Pseudomonadota</taxon>
        <taxon>Alphaproteobacteria</taxon>
        <taxon>Rhodobacterales</taxon>
        <taxon>Roseobacteraceae</taxon>
        <taxon>Donghicola</taxon>
    </lineage>
</organism>
<dbReference type="RefSeq" id="WP_072702944.1">
    <property type="nucleotide sequence ID" value="NZ_FMJB01000015.1"/>
</dbReference>
<comment type="similarity">
    <text evidence="2">Belongs to the UPF0173 family.</text>
</comment>
<dbReference type="NCBIfam" id="NF001911">
    <property type="entry name" value="PRK00685.1"/>
    <property type="match status" value="1"/>
</dbReference>
<proteinExistence type="inferred from homology"/>
<sequence length="229" mass="24561">MEITWLGHSGFRLDIAGQSLLIDPWLAGNPSFPEERRADALNGVTGILLSHGHGDHASNVIAISKELGVPVYCIHELSNWLAGQEVEVTGFGKGGTVKIGDVSVSMVTAVHSSSIDFTDTPLYAGGEAGFVIKGEGHSIYFSGDTDVTMEMDIIADRYKPDVGILCAGGHFTMDMEGAAYAAKRFFDFKTVIPCHYGTFPILEQSAQPLVDALPGVDVRVMTVMEPEDL</sequence>
<gene>
    <name evidence="4" type="ORF">KARMA_0294</name>
</gene>
<dbReference type="EMBL" id="FMJB01000015">
    <property type="protein sequence ID" value="SCM66121.1"/>
    <property type="molecule type" value="Genomic_DNA"/>
</dbReference>
<evidence type="ECO:0000256" key="1">
    <source>
        <dbReference type="ARBA" id="ARBA00022801"/>
    </source>
</evidence>
<dbReference type="Gene3D" id="3.60.15.10">
    <property type="entry name" value="Ribonuclease Z/Hydroxyacylglutathione hydrolase-like"/>
    <property type="match status" value="1"/>
</dbReference>
<evidence type="ECO:0000313" key="4">
    <source>
        <dbReference type="EMBL" id="SCM66121.1"/>
    </source>
</evidence>
<accession>A0A1M4MV52</accession>
<dbReference type="InterPro" id="IPR022877">
    <property type="entry name" value="UPF0173"/>
</dbReference>
<dbReference type="PANTHER" id="PTHR43546">
    <property type="entry name" value="UPF0173 METAL-DEPENDENT HYDROLASE MJ1163-RELATED"/>
    <property type="match status" value="1"/>
</dbReference>
<reference evidence="5" key="1">
    <citation type="submission" date="2016-09" db="EMBL/GenBank/DDBJ databases">
        <authorList>
            <person name="Wibberg D."/>
        </authorList>
    </citation>
    <scope>NUCLEOTIDE SEQUENCE [LARGE SCALE GENOMIC DNA]</scope>
</reference>
<dbReference type="Pfam" id="PF12706">
    <property type="entry name" value="Lactamase_B_2"/>
    <property type="match status" value="1"/>
</dbReference>
<dbReference type="SMART" id="SM00849">
    <property type="entry name" value="Lactamase_B"/>
    <property type="match status" value="1"/>
</dbReference>
<evidence type="ECO:0000256" key="2">
    <source>
        <dbReference type="HAMAP-Rule" id="MF_00457"/>
    </source>
</evidence>
<feature type="domain" description="Metallo-beta-lactamase" evidence="3">
    <location>
        <begin position="7"/>
        <end position="195"/>
    </location>
</feature>
<keyword evidence="1 2" id="KW-0378">Hydrolase</keyword>
<evidence type="ECO:0000313" key="5">
    <source>
        <dbReference type="Proteomes" id="UP000184085"/>
    </source>
</evidence>
<dbReference type="Proteomes" id="UP000184085">
    <property type="component" value="Unassembled WGS sequence"/>
</dbReference>
<dbReference type="InterPro" id="IPR050114">
    <property type="entry name" value="UPF0173_UPF0282_UlaG_hydrolase"/>
</dbReference>
<dbReference type="PANTHER" id="PTHR43546:SF3">
    <property type="entry name" value="UPF0173 METAL-DEPENDENT HYDROLASE MJ1163"/>
    <property type="match status" value="1"/>
</dbReference>
<protein>
    <recommendedName>
        <fullName evidence="2">UPF0173 metal-dependent hydrolase KARMA_0294</fullName>
    </recommendedName>
</protein>
<evidence type="ECO:0000259" key="3">
    <source>
        <dbReference type="SMART" id="SM00849"/>
    </source>
</evidence>
<dbReference type="GO" id="GO:0016787">
    <property type="term" value="F:hydrolase activity"/>
    <property type="evidence" value="ECO:0007669"/>
    <property type="project" value="UniProtKB-UniRule"/>
</dbReference>
<keyword evidence="5" id="KW-1185">Reference proteome</keyword>
<name>A0A1M4MV52_9RHOB</name>
<dbReference type="AlphaFoldDB" id="A0A1M4MV52"/>
<dbReference type="HAMAP" id="MF_00457">
    <property type="entry name" value="UPF0173"/>
    <property type="match status" value="1"/>
</dbReference>